<dbReference type="Proteomes" id="UP001604335">
    <property type="component" value="Unassembled WGS sequence"/>
</dbReference>
<dbReference type="Pfam" id="PF12263">
    <property type="entry name" value="DUF3611"/>
    <property type="match status" value="1"/>
</dbReference>
<reference evidence="3" key="1">
    <citation type="journal article" date="2024" name="Algal Res.">
        <title>Biochemical, toxicological and genomic investigation of a high-biomass producing Limnothrix strain isolated from Italian shallow drinking water reservoir.</title>
        <authorList>
            <person name="Simonazzi M."/>
            <person name="Shishido T.K."/>
            <person name="Delbaje E."/>
            <person name="Wahlsten M."/>
            <person name="Fewer D.P."/>
            <person name="Sivonen K."/>
            <person name="Pezzolesi L."/>
            <person name="Pistocchi R."/>
        </authorList>
    </citation>
    <scope>NUCLEOTIDE SEQUENCE [LARGE SCALE GENOMIC DNA]</scope>
    <source>
        <strain evidence="3">LRLZ20PSL1</strain>
    </source>
</reference>
<evidence type="ECO:0000313" key="3">
    <source>
        <dbReference type="Proteomes" id="UP001604335"/>
    </source>
</evidence>
<dbReference type="PANTHER" id="PTHR34548">
    <property type="entry name" value="PROTEIN TIC 21, CHLOROPLASTIC"/>
    <property type="match status" value="1"/>
</dbReference>
<dbReference type="EMBL" id="JAZAQF010000091">
    <property type="protein sequence ID" value="MFG3819466.1"/>
    <property type="molecule type" value="Genomic_DNA"/>
</dbReference>
<comment type="caution">
    <text evidence="2">The sequence shown here is derived from an EMBL/GenBank/DDBJ whole genome shotgun (WGS) entry which is preliminary data.</text>
</comment>
<keyword evidence="1" id="KW-0812">Transmembrane</keyword>
<organism evidence="2 3">
    <name type="scientific">Limnothrix redekei LRLZ20PSL1</name>
    <dbReference type="NCBI Taxonomy" id="3112953"/>
    <lineage>
        <taxon>Bacteria</taxon>
        <taxon>Bacillati</taxon>
        <taxon>Cyanobacteriota</taxon>
        <taxon>Cyanophyceae</taxon>
        <taxon>Pseudanabaenales</taxon>
        <taxon>Pseudanabaenaceae</taxon>
        <taxon>Limnothrix</taxon>
    </lineage>
</organism>
<gene>
    <name evidence="2" type="ORF">VPK24_17605</name>
</gene>
<feature type="transmembrane region" description="Helical" evidence="1">
    <location>
        <begin position="71"/>
        <end position="92"/>
    </location>
</feature>
<keyword evidence="3" id="KW-1185">Reference proteome</keyword>
<evidence type="ECO:0000256" key="1">
    <source>
        <dbReference type="SAM" id="Phobius"/>
    </source>
</evidence>
<evidence type="ECO:0000313" key="2">
    <source>
        <dbReference type="EMBL" id="MFG3819466.1"/>
    </source>
</evidence>
<feature type="transmembrane region" description="Helical" evidence="1">
    <location>
        <begin position="118"/>
        <end position="136"/>
    </location>
</feature>
<sequence>MISRVRSQPTVVSQVERIARLMGRTSTISFWIQIFLGVIGSILLLLTTPMLFARTSPTPGAVPVGPGPGSIGGLAVAVLAMLTLLASIYYTFTNTQHARRLQAPKNARPSKADTLKRLRLGVLINLFGLGLALVGAEAVTGQLTNKLLMQSSPFNLGFVDPSRFIQALDVFVVLGNTHGMFAHFCNLTANLWLIDRISKAGSSGD</sequence>
<keyword evidence="1" id="KW-0472">Membrane</keyword>
<protein>
    <submittedName>
        <fullName evidence="2">DUF3611 family protein</fullName>
    </submittedName>
</protein>
<name>A0ABW7CI47_9CYAN</name>
<proteinExistence type="predicted"/>
<feature type="transmembrane region" description="Helical" evidence="1">
    <location>
        <begin position="30"/>
        <end position="51"/>
    </location>
</feature>
<dbReference type="RefSeq" id="WP_393015396.1">
    <property type="nucleotide sequence ID" value="NZ_JAZAQF010000091.1"/>
</dbReference>
<dbReference type="PANTHER" id="PTHR34548:SF2">
    <property type="entry name" value="PROTEIN TIC 21, CHLOROPLASTIC"/>
    <property type="match status" value="1"/>
</dbReference>
<keyword evidence="1" id="KW-1133">Transmembrane helix</keyword>
<accession>A0ABW7CI47</accession>
<dbReference type="InterPro" id="IPR022051">
    <property type="entry name" value="DUF3611"/>
</dbReference>